<name>V6LVP4_9EUKA</name>
<protein>
    <submittedName>
        <fullName evidence="2">Uncharacterized protein</fullName>
    </submittedName>
</protein>
<organism evidence="2">
    <name type="scientific">Spironucleus salmonicida</name>
    <dbReference type="NCBI Taxonomy" id="348837"/>
    <lineage>
        <taxon>Eukaryota</taxon>
        <taxon>Metamonada</taxon>
        <taxon>Diplomonadida</taxon>
        <taxon>Hexamitidae</taxon>
        <taxon>Hexamitinae</taxon>
        <taxon>Spironucleus</taxon>
    </lineage>
</organism>
<feature type="compositionally biased region" description="Acidic residues" evidence="1">
    <location>
        <begin position="1"/>
        <end position="12"/>
    </location>
</feature>
<keyword evidence="4" id="KW-1185">Reference proteome</keyword>
<dbReference type="InterPro" id="IPR036322">
    <property type="entry name" value="WD40_repeat_dom_sf"/>
</dbReference>
<feature type="region of interest" description="Disordered" evidence="1">
    <location>
        <begin position="1"/>
        <end position="33"/>
    </location>
</feature>
<evidence type="ECO:0000313" key="3">
    <source>
        <dbReference type="EMBL" id="KAH0573775.1"/>
    </source>
</evidence>
<sequence>MSDFDSTDFDSESSEHQQQQATTKQITSKQPTQGNFEYPPYIMLSSFKTTFQQNEMTYKQKIINLVNREQFTTMQSGHVQRGIQTYQETKSLDVEIQAPVSEPRSSFNLVMDILQQNTIHLSNEQTRTKKYLRAFTLEDTTLITLETADFPITSHSPSSTFNYNNSTNTISSFLIHQTTLKAVRNATIFTFPNHFQITDITISNGNIFASTTSGSILILQIPTLSFTALPTSNSFLSHVAALGNQALALSPDGTLRKFTLSSIEVIDKNINFRSLCSCVGWCFLGFQSETGICQDFDMIKSKGMRMISGRVHDAFSVDKNIKMIFADGHFEVWSNNLEVCVSVGSE</sequence>
<dbReference type="VEuPathDB" id="GiardiaDB:SS50377_23710"/>
<dbReference type="Proteomes" id="UP000018208">
    <property type="component" value="Unassembled WGS sequence"/>
</dbReference>
<evidence type="ECO:0000313" key="4">
    <source>
        <dbReference type="Proteomes" id="UP000018208"/>
    </source>
</evidence>
<dbReference type="SUPFAM" id="SSF50978">
    <property type="entry name" value="WD40 repeat-like"/>
    <property type="match status" value="1"/>
</dbReference>
<dbReference type="EMBL" id="KI545981">
    <property type="protein sequence ID" value="EST48692.1"/>
    <property type="molecule type" value="Genomic_DNA"/>
</dbReference>
<evidence type="ECO:0000256" key="1">
    <source>
        <dbReference type="SAM" id="MobiDB-lite"/>
    </source>
</evidence>
<accession>V6LVP4</accession>
<dbReference type="EMBL" id="AUWU02000004">
    <property type="protein sequence ID" value="KAH0573775.1"/>
    <property type="molecule type" value="Genomic_DNA"/>
</dbReference>
<feature type="compositionally biased region" description="Polar residues" evidence="1">
    <location>
        <begin position="16"/>
        <end position="33"/>
    </location>
</feature>
<dbReference type="AlphaFoldDB" id="V6LVP4"/>
<proteinExistence type="predicted"/>
<reference evidence="3" key="2">
    <citation type="submission" date="2020-12" db="EMBL/GenBank/DDBJ databases">
        <title>New Spironucleus salmonicida genome in near-complete chromosomes.</title>
        <authorList>
            <person name="Xu F."/>
            <person name="Kurt Z."/>
            <person name="Jimenez-Gonzalez A."/>
            <person name="Astvaldsson A."/>
            <person name="Andersson J.O."/>
            <person name="Svard S.G."/>
        </authorList>
    </citation>
    <scope>NUCLEOTIDE SEQUENCE</scope>
    <source>
        <strain evidence="3">ATCC 50377</strain>
    </source>
</reference>
<evidence type="ECO:0000313" key="2">
    <source>
        <dbReference type="EMBL" id="EST48692.1"/>
    </source>
</evidence>
<reference evidence="2 3" key="1">
    <citation type="journal article" date="2014" name="PLoS Genet.">
        <title>The Genome of Spironucleus salmonicida Highlights a Fish Pathogen Adapted to Fluctuating Environments.</title>
        <authorList>
            <person name="Xu F."/>
            <person name="Jerlstrom-Hultqvist J."/>
            <person name="Einarsson E."/>
            <person name="Astvaldsson A."/>
            <person name="Svard S.G."/>
            <person name="Andersson J.O."/>
        </authorList>
    </citation>
    <scope>NUCLEOTIDE SEQUENCE</scope>
    <source>
        <strain evidence="3">ATCC 50377</strain>
    </source>
</reference>
<gene>
    <name evidence="2" type="ORF">SS50377_11305</name>
    <name evidence="3" type="ORF">SS50377_23710</name>
</gene>